<keyword evidence="5" id="KW-1185">Reference proteome</keyword>
<dbReference type="Pfam" id="PF03797">
    <property type="entry name" value="Autotransporter"/>
    <property type="match status" value="1"/>
</dbReference>
<dbReference type="InterPro" id="IPR005546">
    <property type="entry name" value="Autotransporte_beta"/>
</dbReference>
<evidence type="ECO:0000256" key="2">
    <source>
        <dbReference type="SAM" id="SignalP"/>
    </source>
</evidence>
<evidence type="ECO:0000313" key="5">
    <source>
        <dbReference type="Proteomes" id="UP001431784"/>
    </source>
</evidence>
<feature type="signal peptide" evidence="2">
    <location>
        <begin position="1"/>
        <end position="38"/>
    </location>
</feature>
<organism evidence="4 5">
    <name type="scientific">Roseinatronobacter alkalisoli</name>
    <dbReference type="NCBI Taxonomy" id="3028235"/>
    <lineage>
        <taxon>Bacteria</taxon>
        <taxon>Pseudomonadati</taxon>
        <taxon>Pseudomonadota</taxon>
        <taxon>Alphaproteobacteria</taxon>
        <taxon>Rhodobacterales</taxon>
        <taxon>Paracoccaceae</taxon>
        <taxon>Roseinatronobacter</taxon>
    </lineage>
</organism>
<dbReference type="RefSeq" id="WP_274352709.1">
    <property type="nucleotide sequence ID" value="NZ_JAQZSM010000011.1"/>
</dbReference>
<dbReference type="InterPro" id="IPR051551">
    <property type="entry name" value="Autotransporter_adhesion"/>
</dbReference>
<dbReference type="NCBIfam" id="TIGR02601">
    <property type="entry name" value="autotrns_rpt"/>
    <property type="match status" value="4"/>
</dbReference>
<dbReference type="InterPro" id="IPR011050">
    <property type="entry name" value="Pectin_lyase_fold/virulence"/>
</dbReference>
<dbReference type="Gene3D" id="2.160.20.20">
    <property type="match status" value="1"/>
</dbReference>
<dbReference type="EMBL" id="JAQZSM010000011">
    <property type="protein sequence ID" value="MDD7972033.1"/>
    <property type="molecule type" value="Genomic_DNA"/>
</dbReference>
<reference evidence="4" key="1">
    <citation type="submission" date="2023-02" db="EMBL/GenBank/DDBJ databases">
        <title>Description of Roseinatronobacter alkalisoli sp. nov., an alkaliphilic bacerium isolated from soda soil.</title>
        <authorList>
            <person name="Wei W."/>
        </authorList>
    </citation>
    <scope>NUCLEOTIDE SEQUENCE</scope>
    <source>
        <strain evidence="4">HJB301</strain>
    </source>
</reference>
<keyword evidence="1 2" id="KW-0732">Signal</keyword>
<dbReference type="SMART" id="SM00869">
    <property type="entry name" value="Autotransporter"/>
    <property type="match status" value="1"/>
</dbReference>
<proteinExistence type="predicted"/>
<evidence type="ECO:0000256" key="1">
    <source>
        <dbReference type="ARBA" id="ARBA00022729"/>
    </source>
</evidence>
<dbReference type="Proteomes" id="UP001431784">
    <property type="component" value="Unassembled WGS sequence"/>
</dbReference>
<dbReference type="Pfam" id="PF12951">
    <property type="entry name" value="PATR"/>
    <property type="match status" value="4"/>
</dbReference>
<dbReference type="InterPro" id="IPR036709">
    <property type="entry name" value="Autotransporte_beta_dom_sf"/>
</dbReference>
<dbReference type="PANTHER" id="PTHR35037:SF3">
    <property type="entry name" value="C-TERMINAL REGION OF AIDA-LIKE PROTEIN"/>
    <property type="match status" value="1"/>
</dbReference>
<dbReference type="InterPro" id="IPR030895">
    <property type="entry name" value="T5SS_PEPC_rpt"/>
</dbReference>
<dbReference type="PANTHER" id="PTHR35037">
    <property type="entry name" value="C-TERMINAL REGION OF AIDA-LIKE PROTEIN"/>
    <property type="match status" value="1"/>
</dbReference>
<dbReference type="SUPFAM" id="SSF103515">
    <property type="entry name" value="Autotransporter"/>
    <property type="match status" value="1"/>
</dbReference>
<comment type="caution">
    <text evidence="4">The sequence shown here is derived from an EMBL/GenBank/DDBJ whole genome shotgun (WGS) entry which is preliminary data.</text>
</comment>
<evidence type="ECO:0000259" key="3">
    <source>
        <dbReference type="PROSITE" id="PS51208"/>
    </source>
</evidence>
<accession>A0ABT5TDR4</accession>
<dbReference type="Gene3D" id="2.40.128.130">
    <property type="entry name" value="Autotransporter beta-domain"/>
    <property type="match status" value="1"/>
</dbReference>
<dbReference type="NCBIfam" id="TIGR04393">
    <property type="entry name" value="rpt_T5SS_PEPC"/>
    <property type="match status" value="3"/>
</dbReference>
<dbReference type="SUPFAM" id="SSF51126">
    <property type="entry name" value="Pectin lyase-like"/>
    <property type="match status" value="2"/>
</dbReference>
<dbReference type="InterPro" id="IPR006315">
    <property type="entry name" value="OM_autotransptr_brl_dom"/>
</dbReference>
<evidence type="ECO:0000313" key="4">
    <source>
        <dbReference type="EMBL" id="MDD7972033.1"/>
    </source>
</evidence>
<name>A0ABT5TDR4_9RHOB</name>
<dbReference type="PROSITE" id="PS51208">
    <property type="entry name" value="AUTOTRANSPORTER"/>
    <property type="match status" value="1"/>
</dbReference>
<feature type="domain" description="Autotransporter" evidence="3">
    <location>
        <begin position="1086"/>
        <end position="1361"/>
    </location>
</feature>
<feature type="chain" id="PRO_5047255925" evidence="2">
    <location>
        <begin position="39"/>
        <end position="1361"/>
    </location>
</feature>
<dbReference type="NCBIfam" id="TIGR01414">
    <property type="entry name" value="autotrans_barl"/>
    <property type="match status" value="1"/>
</dbReference>
<dbReference type="InterPro" id="IPR013425">
    <property type="entry name" value="Autotrns_rpt"/>
</dbReference>
<sequence>MKTGIGPQGFVRAWGHKWRRAVLAGSTALTFAASPALAQSVSSIDNDAHEIVDGTGTGTQPSSWEIGGPLFVGETGVGALTIENGGRVSNTWGVIGRYSGSMGDVIVSGMDADGNASTWSNSGTLVVGDTGVGALTIENGGRVSNTSGVIGRNPGWVGDVIVSGMDADGNASTWSNSGTLFVGDGGTATLTISDGGVVTSGATYLGVDRADASGAIALNSNGVLATGFIEQGLGSGTVSFDGGILRATEDQADYLRNFSSGDVTISAGGLTFDTDGFDTGIATGLQGSGGLTLTGDGRLTLRGVNSYTGNTHVAGGILIVDGTIASSALLTVSSGAMLGGSGTVGTVAVADGGILAPGNSVGTLTVDGDLSLSSGSILEYEIGSPGTAPDLGTSDRIDVTGDLALNSTLNLSQSDDATDGTAGFGYYRLMTYGGDLSGDGLQIGTTPVLTGPVSYEVLTGNGNVDLFIGTLGDDTLQHWQGGDGTWNAANTRWLNQGGDVSLVWAGNHAVFRNEPGGFAGGTITVEGAQNFKGLQFVDEGYRLEGDGALQTDMDGSEIRVLADNAEIATEITGTGGITKTQAGTLVLSGQNTYQGGTTILEGAVQVSEDANLGAASGGLILDGGTLATVADMDSARSVELAGTGAFDVAANTTLHLTGVTGGAGDLLMLGDGTLVLTGANTYEGDTLVSAGTLIGDATAIRGNIGNAGTMVFDQTGTASFVGNIGGLGSANGQMEMQGGGTLMLEGISTLDWTVRSGGLVSAAGRFAGDVEIGANGTFTFDQADDANYAGVLSGAGGIIKDGDGFVLLSGDSSAFAGTTTITRGTLLVGDADGNGALGGSLDVLGGATLGGSGTIGAGTGSLVTVASGGTLSPGNSIGTLTVNGDLIFAAGSRFEVEVNPDGTDSDLIAVTGDAILNGGSVAHIGASGEYDLRSSYTILSADGTLTGTFDNVSTDFAFLNPDLTYDYGARTVNLALVRNDIDFASAALTRNQIATADGIESIGINAGHAVYDAIARLADDEELIRTSFDQLSGEIHASARTILIEDSRFVRDVVNARLRAAFAAPGASRMPALAYHAGGTPMQVSADHAGPVFWTHGAGTRGSAEGNGNAAGFDRSGGGFLLGSDVLVGNWRLGLAAGYSRTRFNIDDRASSGLSKNYHLGIYGGGAWDSVRFSGGLFYTRHSVEIERTAAFAGFADGLSSGYNARSLMAFGELGYRIETARAAFEPFLGFAHINLRSGGFAEDGGAAALSAGSQRTTTSFATLGVNAATELDLGGTRARLRGTLGWRRAFGDTTPLATHGFAGSDPFGVAGIPVARNAAVIEAGLALGLSRNSTLDLAYSGQIARGVREHSLRLSLAMQF</sequence>
<gene>
    <name evidence="4" type="ORF">PUT78_13085</name>
</gene>
<protein>
    <submittedName>
        <fullName evidence="4">Autotransporter domain-containing protein</fullName>
    </submittedName>
</protein>
<dbReference type="InterPro" id="IPR012332">
    <property type="entry name" value="Autotransporter_pectin_lyase_C"/>
</dbReference>